<dbReference type="AlphaFoldDB" id="A0AAQ3MXC4"/>
<evidence type="ECO:0000313" key="1">
    <source>
        <dbReference type="EMBL" id="WVY98444.1"/>
    </source>
</evidence>
<sequence length="102" mass="11635">MQNHSPSSLNPGQAVVIGRHRDSFLLRHQPPPPFSLKPLITPPFLCWFYFVLKDAPNACKVFDDSPVRDCVSYNTMINGLVRVGRVDCYPLVRPWRIVELGE</sequence>
<protein>
    <submittedName>
        <fullName evidence="1">Uncharacterized protein</fullName>
    </submittedName>
</protein>
<reference evidence="1 2" key="1">
    <citation type="journal article" date="2023" name="Life. Sci Alliance">
        <title>Evolutionary insights into 3D genome organization and epigenetic landscape of Vigna mungo.</title>
        <authorList>
            <person name="Junaid A."/>
            <person name="Singh B."/>
            <person name="Bhatia S."/>
        </authorList>
    </citation>
    <scope>NUCLEOTIDE SEQUENCE [LARGE SCALE GENOMIC DNA]</scope>
    <source>
        <strain evidence="1">Urdbean</strain>
    </source>
</reference>
<dbReference type="Proteomes" id="UP001374535">
    <property type="component" value="Chromosome 9"/>
</dbReference>
<name>A0AAQ3MXC4_VIGMU</name>
<proteinExistence type="predicted"/>
<keyword evidence="2" id="KW-1185">Reference proteome</keyword>
<evidence type="ECO:0000313" key="2">
    <source>
        <dbReference type="Proteomes" id="UP001374535"/>
    </source>
</evidence>
<accession>A0AAQ3MXC4</accession>
<organism evidence="1 2">
    <name type="scientific">Vigna mungo</name>
    <name type="common">Black gram</name>
    <name type="synonym">Phaseolus mungo</name>
    <dbReference type="NCBI Taxonomy" id="3915"/>
    <lineage>
        <taxon>Eukaryota</taxon>
        <taxon>Viridiplantae</taxon>
        <taxon>Streptophyta</taxon>
        <taxon>Embryophyta</taxon>
        <taxon>Tracheophyta</taxon>
        <taxon>Spermatophyta</taxon>
        <taxon>Magnoliopsida</taxon>
        <taxon>eudicotyledons</taxon>
        <taxon>Gunneridae</taxon>
        <taxon>Pentapetalae</taxon>
        <taxon>rosids</taxon>
        <taxon>fabids</taxon>
        <taxon>Fabales</taxon>
        <taxon>Fabaceae</taxon>
        <taxon>Papilionoideae</taxon>
        <taxon>50 kb inversion clade</taxon>
        <taxon>NPAAA clade</taxon>
        <taxon>indigoferoid/millettioid clade</taxon>
        <taxon>Phaseoleae</taxon>
        <taxon>Vigna</taxon>
    </lineage>
</organism>
<gene>
    <name evidence="1" type="ORF">V8G54_030595</name>
</gene>
<dbReference type="EMBL" id="CP144692">
    <property type="protein sequence ID" value="WVY98444.1"/>
    <property type="molecule type" value="Genomic_DNA"/>
</dbReference>